<feature type="repeat" description="TPR" evidence="1">
    <location>
        <begin position="60"/>
        <end position="93"/>
    </location>
</feature>
<organism evidence="3 4">
    <name type="scientific">Tectimicrobiota bacterium</name>
    <dbReference type="NCBI Taxonomy" id="2528274"/>
    <lineage>
        <taxon>Bacteria</taxon>
        <taxon>Pseudomonadati</taxon>
        <taxon>Nitrospinota/Tectimicrobiota group</taxon>
        <taxon>Candidatus Tectimicrobiota</taxon>
    </lineage>
</organism>
<name>A0A932GNH1_UNCTE</name>
<sequence length="238" mass="26657">MGKKPVLDDQTLMEVYRLRLEAEPDSRLFLPLAVLYRKHGEPDRAIDLCLHGLELYPHYHSARVNLALAYLDRGEVEEAADQVLRVLEVNPNNLLAREILAETYCRRGQEDKAIQEYQTLQQLAPLSRKYDRKIQELGDRGRDFSGDDLPELNPEDIGLEEISGAEDQVPEIPAELSGAAVAAPSSETLPAPSEETPEFDRPLPTGDTPDRSAAAILSILERWLDNIHRLYPVLGPSS</sequence>
<dbReference type="PROSITE" id="PS50005">
    <property type="entry name" value="TPR"/>
    <property type="match status" value="1"/>
</dbReference>
<protein>
    <submittedName>
        <fullName evidence="3">Tetratricopeptide repeat protein</fullName>
    </submittedName>
</protein>
<dbReference type="Pfam" id="PF13432">
    <property type="entry name" value="TPR_16"/>
    <property type="match status" value="1"/>
</dbReference>
<dbReference type="Gene3D" id="1.25.40.10">
    <property type="entry name" value="Tetratricopeptide repeat domain"/>
    <property type="match status" value="1"/>
</dbReference>
<dbReference type="InterPro" id="IPR019734">
    <property type="entry name" value="TPR_rpt"/>
</dbReference>
<evidence type="ECO:0000256" key="1">
    <source>
        <dbReference type="PROSITE-ProRule" id="PRU00339"/>
    </source>
</evidence>
<accession>A0A932GNH1</accession>
<dbReference type="InterPro" id="IPR011990">
    <property type="entry name" value="TPR-like_helical_dom_sf"/>
</dbReference>
<dbReference type="Proteomes" id="UP000741360">
    <property type="component" value="Unassembled WGS sequence"/>
</dbReference>
<dbReference type="EMBL" id="JACPSX010000054">
    <property type="protein sequence ID" value="MBI3014075.1"/>
    <property type="molecule type" value="Genomic_DNA"/>
</dbReference>
<evidence type="ECO:0000313" key="4">
    <source>
        <dbReference type="Proteomes" id="UP000741360"/>
    </source>
</evidence>
<gene>
    <name evidence="3" type="ORF">HYY65_03185</name>
</gene>
<reference evidence="3" key="1">
    <citation type="submission" date="2020-07" db="EMBL/GenBank/DDBJ databases">
        <title>Huge and variable diversity of episymbiotic CPR bacteria and DPANN archaea in groundwater ecosystems.</title>
        <authorList>
            <person name="He C.Y."/>
            <person name="Keren R."/>
            <person name="Whittaker M."/>
            <person name="Farag I.F."/>
            <person name="Doudna J."/>
            <person name="Cate J.H.D."/>
            <person name="Banfield J.F."/>
        </authorList>
    </citation>
    <scope>NUCLEOTIDE SEQUENCE</scope>
    <source>
        <strain evidence="3">NC_groundwater_717_Ag_S-0.2um_59_8</strain>
    </source>
</reference>
<feature type="region of interest" description="Disordered" evidence="2">
    <location>
        <begin position="178"/>
        <end position="210"/>
    </location>
</feature>
<evidence type="ECO:0000256" key="2">
    <source>
        <dbReference type="SAM" id="MobiDB-lite"/>
    </source>
</evidence>
<dbReference type="SMART" id="SM00028">
    <property type="entry name" value="TPR"/>
    <property type="match status" value="3"/>
</dbReference>
<dbReference type="AlphaFoldDB" id="A0A932GNH1"/>
<evidence type="ECO:0000313" key="3">
    <source>
        <dbReference type="EMBL" id="MBI3014075.1"/>
    </source>
</evidence>
<proteinExistence type="predicted"/>
<dbReference type="SUPFAM" id="SSF48452">
    <property type="entry name" value="TPR-like"/>
    <property type="match status" value="1"/>
</dbReference>
<comment type="caution">
    <text evidence="3">The sequence shown here is derived from an EMBL/GenBank/DDBJ whole genome shotgun (WGS) entry which is preliminary data.</text>
</comment>
<keyword evidence="1" id="KW-0802">TPR repeat</keyword>